<dbReference type="InterPro" id="IPR051920">
    <property type="entry name" value="MPT_Adenylyltrnsfr/MoaC-Rel"/>
</dbReference>
<dbReference type="SMART" id="SM00852">
    <property type="entry name" value="MoCF_biosynth"/>
    <property type="match status" value="1"/>
</dbReference>
<dbReference type="PANTHER" id="PTHR43764">
    <property type="entry name" value="MOLYBDENUM COFACTOR BIOSYNTHESIS"/>
    <property type="match status" value="1"/>
</dbReference>
<feature type="domain" description="MoaB/Mog" evidence="3">
    <location>
        <begin position="8"/>
        <end position="154"/>
    </location>
</feature>
<sequence length="159" mass="16145">MTSRLTGMVIVTSDRILSGERRDTAGPLACGLLAEAGVPAGIVVVEEGVQAVSRALADARVATHRVIVTVGGTGLGPRNQAPEATAPLLEVRLDGLVTQVLIQGLASTHQAGLSRALIGLTGRGPTDALIINSPGSTGGVRDTLGVVCPLLPNIFERLG</sequence>
<dbReference type="PANTHER" id="PTHR43764:SF1">
    <property type="entry name" value="MOLYBDOPTERIN MOLYBDOTRANSFERASE"/>
    <property type="match status" value="1"/>
</dbReference>
<evidence type="ECO:0000313" key="4">
    <source>
        <dbReference type="EMBL" id="MCS5478980.1"/>
    </source>
</evidence>
<name>A0ABT2FUR2_9CORY</name>
<keyword evidence="2" id="KW-0501">Molybdenum cofactor biosynthesis</keyword>
<accession>A0ABT2FUR2</accession>
<evidence type="ECO:0000313" key="5">
    <source>
        <dbReference type="Proteomes" id="UP001205965"/>
    </source>
</evidence>
<proteinExistence type="predicted"/>
<evidence type="ECO:0000259" key="3">
    <source>
        <dbReference type="SMART" id="SM00852"/>
    </source>
</evidence>
<comment type="pathway">
    <text evidence="1">Cofactor biosynthesis; molybdopterin biosynthesis.</text>
</comment>
<dbReference type="InterPro" id="IPR036425">
    <property type="entry name" value="MoaB/Mog-like_dom_sf"/>
</dbReference>
<organism evidence="4 5">
    <name type="scientific">Corynebacterium lemuris</name>
    <dbReference type="NCBI Taxonomy" id="1859292"/>
    <lineage>
        <taxon>Bacteria</taxon>
        <taxon>Bacillati</taxon>
        <taxon>Actinomycetota</taxon>
        <taxon>Actinomycetes</taxon>
        <taxon>Mycobacteriales</taxon>
        <taxon>Corynebacteriaceae</taxon>
        <taxon>Corynebacterium</taxon>
    </lineage>
</organism>
<dbReference type="Pfam" id="PF00994">
    <property type="entry name" value="MoCF_biosynth"/>
    <property type="match status" value="1"/>
</dbReference>
<keyword evidence="5" id="KW-1185">Reference proteome</keyword>
<dbReference type="Gene3D" id="3.40.980.10">
    <property type="entry name" value="MoaB/Mog-like domain"/>
    <property type="match status" value="1"/>
</dbReference>
<reference evidence="4 5" key="1">
    <citation type="submission" date="2022-08" db="EMBL/GenBank/DDBJ databases">
        <title>YIM 101645 draft genome.</title>
        <authorList>
            <person name="Chen X."/>
        </authorList>
    </citation>
    <scope>NUCLEOTIDE SEQUENCE [LARGE SCALE GENOMIC DNA]</scope>
    <source>
        <strain evidence="4 5">YIM 101645</strain>
    </source>
</reference>
<evidence type="ECO:0000256" key="2">
    <source>
        <dbReference type="ARBA" id="ARBA00023150"/>
    </source>
</evidence>
<protein>
    <submittedName>
        <fullName evidence="4">Molybdopterin-binding protein</fullName>
    </submittedName>
</protein>
<dbReference type="InterPro" id="IPR001453">
    <property type="entry name" value="MoaB/Mog_dom"/>
</dbReference>
<dbReference type="RefSeq" id="WP_259427047.1">
    <property type="nucleotide sequence ID" value="NZ_JANWTC010000002.1"/>
</dbReference>
<dbReference type="Proteomes" id="UP001205965">
    <property type="component" value="Unassembled WGS sequence"/>
</dbReference>
<dbReference type="SUPFAM" id="SSF53218">
    <property type="entry name" value="Molybdenum cofactor biosynthesis proteins"/>
    <property type="match status" value="1"/>
</dbReference>
<dbReference type="EMBL" id="JANWTC010000002">
    <property type="protein sequence ID" value="MCS5478980.1"/>
    <property type="molecule type" value="Genomic_DNA"/>
</dbReference>
<comment type="caution">
    <text evidence="4">The sequence shown here is derived from an EMBL/GenBank/DDBJ whole genome shotgun (WGS) entry which is preliminary data.</text>
</comment>
<gene>
    <name evidence="4" type="ORF">NYP18_04840</name>
</gene>
<evidence type="ECO:0000256" key="1">
    <source>
        <dbReference type="ARBA" id="ARBA00005046"/>
    </source>
</evidence>